<evidence type="ECO:0000313" key="11">
    <source>
        <dbReference type="EMBL" id="CAE8617542.1"/>
    </source>
</evidence>
<evidence type="ECO:0000256" key="5">
    <source>
        <dbReference type="ARBA" id="ARBA00022840"/>
    </source>
</evidence>
<dbReference type="Proteomes" id="UP000654075">
    <property type="component" value="Unassembled WGS sequence"/>
</dbReference>
<dbReference type="SMART" id="SM00220">
    <property type="entry name" value="S_TKc"/>
    <property type="match status" value="1"/>
</dbReference>
<keyword evidence="3 7" id="KW-0547">Nucleotide-binding</keyword>
<dbReference type="SUPFAM" id="SSF56112">
    <property type="entry name" value="Protein kinase-like (PK-like)"/>
    <property type="match status" value="1"/>
</dbReference>
<keyword evidence="4" id="KW-0418">Kinase</keyword>
<dbReference type="AlphaFoldDB" id="A0A813FUK6"/>
<dbReference type="GO" id="GO:0004674">
    <property type="term" value="F:protein serine/threonine kinase activity"/>
    <property type="evidence" value="ECO:0007669"/>
    <property type="project" value="UniProtKB-KW"/>
</dbReference>
<proteinExistence type="predicted"/>
<organism evidence="11 12">
    <name type="scientific">Polarella glacialis</name>
    <name type="common">Dinoflagellate</name>
    <dbReference type="NCBI Taxonomy" id="89957"/>
    <lineage>
        <taxon>Eukaryota</taxon>
        <taxon>Sar</taxon>
        <taxon>Alveolata</taxon>
        <taxon>Dinophyceae</taxon>
        <taxon>Suessiales</taxon>
        <taxon>Suessiaceae</taxon>
        <taxon>Polarella</taxon>
    </lineage>
</organism>
<keyword evidence="1" id="KW-0723">Serine/threonine-protein kinase</keyword>
<feature type="region of interest" description="Disordered" evidence="9">
    <location>
        <begin position="182"/>
        <end position="230"/>
    </location>
</feature>
<dbReference type="Pfam" id="PF00069">
    <property type="entry name" value="Pkinase"/>
    <property type="match status" value="1"/>
</dbReference>
<dbReference type="InterPro" id="IPR000719">
    <property type="entry name" value="Prot_kinase_dom"/>
</dbReference>
<feature type="cross-link" description="Glycyl lysine isopeptide (Lys-Gly) (interchain with G-Cter in SUMO2)" evidence="8">
    <location>
        <position position="40"/>
    </location>
</feature>
<feature type="region of interest" description="Disordered" evidence="9">
    <location>
        <begin position="270"/>
        <end position="344"/>
    </location>
</feature>
<evidence type="ECO:0000256" key="6">
    <source>
        <dbReference type="PIRSR" id="PIRSR630616-1"/>
    </source>
</evidence>
<keyword evidence="12" id="KW-1185">Reference proteome</keyword>
<dbReference type="OrthoDB" id="6097776at2759"/>
<evidence type="ECO:0000259" key="10">
    <source>
        <dbReference type="PROSITE" id="PS50011"/>
    </source>
</evidence>
<evidence type="ECO:0000313" key="12">
    <source>
        <dbReference type="Proteomes" id="UP000654075"/>
    </source>
</evidence>
<reference evidence="11" key="1">
    <citation type="submission" date="2021-02" db="EMBL/GenBank/DDBJ databases">
        <authorList>
            <person name="Dougan E. K."/>
            <person name="Rhodes N."/>
            <person name="Thang M."/>
            <person name="Chan C."/>
        </authorList>
    </citation>
    <scope>NUCLEOTIDE SEQUENCE</scope>
</reference>
<accession>A0A813FUK6</accession>
<feature type="binding site" evidence="7">
    <location>
        <position position="57"/>
    </location>
    <ligand>
        <name>ATP</name>
        <dbReference type="ChEBI" id="CHEBI:30616"/>
    </ligand>
</feature>
<feature type="compositionally biased region" description="Polar residues" evidence="9">
    <location>
        <begin position="213"/>
        <end position="230"/>
    </location>
</feature>
<gene>
    <name evidence="11" type="ORF">PGLA1383_LOCUS35203</name>
</gene>
<dbReference type="PROSITE" id="PS50011">
    <property type="entry name" value="PROTEIN_KINASE_DOM"/>
    <property type="match status" value="1"/>
</dbReference>
<protein>
    <recommendedName>
        <fullName evidence="10">Protein kinase domain-containing protein</fullName>
    </recommendedName>
</protein>
<evidence type="ECO:0000256" key="9">
    <source>
        <dbReference type="SAM" id="MobiDB-lite"/>
    </source>
</evidence>
<feature type="domain" description="Protein kinase" evidence="10">
    <location>
        <begin position="1"/>
        <end position="171"/>
    </location>
</feature>
<evidence type="ECO:0000256" key="2">
    <source>
        <dbReference type="ARBA" id="ARBA00022679"/>
    </source>
</evidence>
<evidence type="ECO:0000256" key="1">
    <source>
        <dbReference type="ARBA" id="ARBA00022527"/>
    </source>
</evidence>
<name>A0A813FUK6_POLGL</name>
<dbReference type="InterPro" id="IPR008271">
    <property type="entry name" value="Ser/Thr_kinase_AS"/>
</dbReference>
<evidence type="ECO:0000256" key="8">
    <source>
        <dbReference type="PIRSR" id="PIRSR630616-3"/>
    </source>
</evidence>
<dbReference type="PANTHER" id="PTHR24350">
    <property type="entry name" value="SERINE/THREONINE-PROTEIN KINASE IAL-RELATED"/>
    <property type="match status" value="1"/>
</dbReference>
<feature type="non-terminal residue" evidence="11">
    <location>
        <position position="344"/>
    </location>
</feature>
<comment type="caution">
    <text evidence="11">The sequence shown here is derived from an EMBL/GenBank/DDBJ whole genome shotgun (WGS) entry which is preliminary data.</text>
</comment>
<keyword evidence="2" id="KW-0808">Transferase</keyword>
<evidence type="ECO:0000256" key="7">
    <source>
        <dbReference type="PIRSR" id="PIRSR630616-2"/>
    </source>
</evidence>
<dbReference type="PROSITE" id="PS00108">
    <property type="entry name" value="PROTEIN_KINASE_ST"/>
    <property type="match status" value="1"/>
</dbReference>
<dbReference type="InterPro" id="IPR030616">
    <property type="entry name" value="Aur-like"/>
</dbReference>
<evidence type="ECO:0000256" key="4">
    <source>
        <dbReference type="ARBA" id="ARBA00022777"/>
    </source>
</evidence>
<dbReference type="InterPro" id="IPR011009">
    <property type="entry name" value="Kinase-like_dom_sf"/>
</dbReference>
<keyword evidence="5 7" id="KW-0067">ATP-binding</keyword>
<dbReference type="Gene3D" id="1.10.510.10">
    <property type="entry name" value="Transferase(Phosphotransferase) domain 1"/>
    <property type="match status" value="1"/>
</dbReference>
<sequence>FRAELEQGPASEHRSAVVLAGLLSAVEHIHSCEILHRDVKADNILLASKDGRVLLADFGMAVRATDENIKWTCGSAGHMAPEIIEGEAGSDKMDVFAAGVVLFAAVTLKLPFDALYTSWKFDTVHLEADMDFFSACVPSGGFRCCLLVQLLLRKDPNCRISAAEARRHSWFKLLDKPTCTSNDFPRKGSRDLFPPLQPRGQTAPPDMSLHGLGTTSPAAQPRTWSAQPGENWTARMSGTAARAFHFTRRLRLPGFMTSSFSVLGSNKSMAFRQEQPTSQQQQQQQQQGNASFDDLWPTSAIKESDHKSSNNNHNNKSSKKKKKENNTPWKIQLPGNCELRQSSD</sequence>
<evidence type="ECO:0000256" key="3">
    <source>
        <dbReference type="ARBA" id="ARBA00022741"/>
    </source>
</evidence>
<dbReference type="GO" id="GO:0005524">
    <property type="term" value="F:ATP binding"/>
    <property type="evidence" value="ECO:0007669"/>
    <property type="project" value="UniProtKB-KW"/>
</dbReference>
<feature type="active site" description="Proton acceptor" evidence="6">
    <location>
        <position position="38"/>
    </location>
</feature>
<dbReference type="EMBL" id="CAJNNV010026198">
    <property type="protein sequence ID" value="CAE8617542.1"/>
    <property type="molecule type" value="Genomic_DNA"/>
</dbReference>